<gene>
    <name evidence="1" type="ORF">AQUCO_00100107v1</name>
</gene>
<evidence type="ECO:0000313" key="2">
    <source>
        <dbReference type="Proteomes" id="UP000230069"/>
    </source>
</evidence>
<dbReference type="Proteomes" id="UP000230069">
    <property type="component" value="Unassembled WGS sequence"/>
</dbReference>
<evidence type="ECO:0000313" key="1">
    <source>
        <dbReference type="EMBL" id="PIA64391.1"/>
    </source>
</evidence>
<accession>A0A2G5F8R3</accession>
<proteinExistence type="predicted"/>
<organism evidence="1 2">
    <name type="scientific">Aquilegia coerulea</name>
    <name type="common">Rocky mountain columbine</name>
    <dbReference type="NCBI Taxonomy" id="218851"/>
    <lineage>
        <taxon>Eukaryota</taxon>
        <taxon>Viridiplantae</taxon>
        <taxon>Streptophyta</taxon>
        <taxon>Embryophyta</taxon>
        <taxon>Tracheophyta</taxon>
        <taxon>Spermatophyta</taxon>
        <taxon>Magnoliopsida</taxon>
        <taxon>Ranunculales</taxon>
        <taxon>Ranunculaceae</taxon>
        <taxon>Thalictroideae</taxon>
        <taxon>Aquilegia</taxon>
    </lineage>
</organism>
<reference evidence="1 2" key="1">
    <citation type="submission" date="2017-09" db="EMBL/GenBank/DDBJ databases">
        <title>WGS assembly of Aquilegia coerulea Goldsmith.</title>
        <authorList>
            <person name="Hodges S."/>
            <person name="Kramer E."/>
            <person name="Nordborg M."/>
            <person name="Tomkins J."/>
            <person name="Borevitz J."/>
            <person name="Derieg N."/>
            <person name="Yan J."/>
            <person name="Mihaltcheva S."/>
            <person name="Hayes R.D."/>
            <person name="Rokhsar D."/>
        </authorList>
    </citation>
    <scope>NUCLEOTIDE SEQUENCE [LARGE SCALE GENOMIC DNA]</scope>
    <source>
        <strain evidence="2">cv. Goldsmith</strain>
    </source>
</reference>
<dbReference type="EMBL" id="KZ305018">
    <property type="protein sequence ID" value="PIA64391.1"/>
    <property type="molecule type" value="Genomic_DNA"/>
</dbReference>
<protein>
    <submittedName>
        <fullName evidence="1">Uncharacterized protein</fullName>
    </submittedName>
</protein>
<keyword evidence="2" id="KW-1185">Reference proteome</keyword>
<name>A0A2G5F8R3_AQUCA</name>
<dbReference type="AlphaFoldDB" id="A0A2G5F8R3"/>
<sequence length="117" mass="13793">MREENWLAHYISQYLAPCQTTPCCKYMLLSILGIPEVTEFVLESEFFHSEINAPNHGHFDMYSVFLYIGKFSNPSTIWWFECIYFSFIISPYLDMTISPTMMDYIQTTILWSFPSAI</sequence>
<dbReference type="InParanoid" id="A0A2G5F8R3"/>